<sequence>MQSITAHRGSSTRRNILNLRAALALAVACTGALAIAPACAADDYPNRPITMVVPYPPGGPTDIVSRLVAAEMSKTIGQNIIVDNKPGASGMIGADLVARAAPDGYTFLANASLHVINPYIYRSMRYDAFKDFTPITQLADVPLVLVVPQTSPVKTPQDLVALGKAQPLNFGSAGSASAQQLAGESFKARTGLPMQHVPYKGSAPALTDLVGGQIQFMFDSMPSATPFIKSGKLRAVAVTVARRVAEFPDVPTMAESGFPGFDISTWYGLWAPKGTPPAIAAKLAEHAAMALRQPNVISQYASMGAKPVGSTPEAFARFNAAEGEKWRGIVTAAGITPQ</sequence>
<reference evidence="3 4" key="1">
    <citation type="submission" date="2018-07" db="EMBL/GenBank/DDBJ databases">
        <authorList>
            <person name="Peeters C."/>
        </authorList>
    </citation>
    <scope>NUCLEOTIDE SEQUENCE [LARGE SCALE GENOMIC DNA]</scope>
    <source>
        <strain evidence="3 4">LMG 30378</strain>
    </source>
</reference>
<proteinExistence type="inferred from homology"/>
<dbReference type="InterPro" id="IPR005064">
    <property type="entry name" value="BUG"/>
</dbReference>
<dbReference type="EMBL" id="UFQC01000041">
    <property type="protein sequence ID" value="SSW72760.1"/>
    <property type="molecule type" value="Genomic_DNA"/>
</dbReference>
<dbReference type="Gene3D" id="3.40.190.10">
    <property type="entry name" value="Periplasmic binding protein-like II"/>
    <property type="match status" value="1"/>
</dbReference>
<feature type="chain" id="PRO_5019201265" description="Tripartite tricarboxylate transporter family receptor" evidence="2">
    <location>
        <begin position="41"/>
        <end position="338"/>
    </location>
</feature>
<dbReference type="Gene3D" id="3.40.190.150">
    <property type="entry name" value="Bordetella uptake gene, domain 1"/>
    <property type="match status" value="1"/>
</dbReference>
<evidence type="ECO:0000256" key="1">
    <source>
        <dbReference type="ARBA" id="ARBA00006987"/>
    </source>
</evidence>
<dbReference type="Pfam" id="PF03401">
    <property type="entry name" value="TctC"/>
    <property type="match status" value="1"/>
</dbReference>
<feature type="signal peptide" evidence="2">
    <location>
        <begin position="1"/>
        <end position="40"/>
    </location>
</feature>
<gene>
    <name evidence="3" type="ORF">AVE30378_05318</name>
</gene>
<dbReference type="PANTHER" id="PTHR42928">
    <property type="entry name" value="TRICARBOXYLATE-BINDING PROTEIN"/>
    <property type="match status" value="1"/>
</dbReference>
<dbReference type="AlphaFoldDB" id="A0A446CY38"/>
<keyword evidence="2" id="KW-0732">Signal</keyword>
<protein>
    <recommendedName>
        <fullName evidence="5">Tripartite tricarboxylate transporter family receptor</fullName>
    </recommendedName>
</protein>
<dbReference type="CDD" id="cd13578">
    <property type="entry name" value="PBP2_Bug27"/>
    <property type="match status" value="1"/>
</dbReference>
<evidence type="ECO:0008006" key="5">
    <source>
        <dbReference type="Google" id="ProtNLM"/>
    </source>
</evidence>
<dbReference type="Proteomes" id="UP000289465">
    <property type="component" value="Unassembled WGS sequence"/>
</dbReference>
<comment type="similarity">
    <text evidence="1">Belongs to the UPF0065 (bug) family.</text>
</comment>
<name>A0A446CY38_9BURK</name>
<organism evidence="3 4">
    <name type="scientific">Achromobacter veterisilvae</name>
    <dbReference type="NCBI Taxonomy" id="2069367"/>
    <lineage>
        <taxon>Bacteria</taxon>
        <taxon>Pseudomonadati</taxon>
        <taxon>Pseudomonadota</taxon>
        <taxon>Betaproteobacteria</taxon>
        <taxon>Burkholderiales</taxon>
        <taxon>Alcaligenaceae</taxon>
        <taxon>Achromobacter</taxon>
    </lineage>
</organism>
<dbReference type="RefSeq" id="WP_129245391.1">
    <property type="nucleotide sequence ID" value="NZ_UFQC01000041.1"/>
</dbReference>
<evidence type="ECO:0000313" key="4">
    <source>
        <dbReference type="Proteomes" id="UP000289465"/>
    </source>
</evidence>
<dbReference type="SUPFAM" id="SSF53850">
    <property type="entry name" value="Periplasmic binding protein-like II"/>
    <property type="match status" value="1"/>
</dbReference>
<dbReference type="PIRSF" id="PIRSF017082">
    <property type="entry name" value="YflP"/>
    <property type="match status" value="1"/>
</dbReference>
<evidence type="ECO:0000313" key="3">
    <source>
        <dbReference type="EMBL" id="SSW72760.1"/>
    </source>
</evidence>
<dbReference type="OrthoDB" id="8855218at2"/>
<dbReference type="PANTHER" id="PTHR42928:SF5">
    <property type="entry name" value="BLR1237 PROTEIN"/>
    <property type="match status" value="1"/>
</dbReference>
<accession>A0A446CY38</accession>
<evidence type="ECO:0000256" key="2">
    <source>
        <dbReference type="SAM" id="SignalP"/>
    </source>
</evidence>
<dbReference type="InterPro" id="IPR042100">
    <property type="entry name" value="Bug_dom1"/>
</dbReference>